<evidence type="ECO:0000259" key="25">
    <source>
        <dbReference type="Pfam" id="PF12706"/>
    </source>
</evidence>
<evidence type="ECO:0000256" key="17">
    <source>
        <dbReference type="ARBA" id="ARBA00023242"/>
    </source>
</evidence>
<keyword evidence="16" id="KW-0496">Mitochondrion</keyword>
<evidence type="ECO:0000256" key="7">
    <source>
        <dbReference type="ARBA" id="ARBA00013357"/>
    </source>
</evidence>
<dbReference type="Gene3D" id="3.60.15.10">
    <property type="entry name" value="Ribonuclease Z/Hydroxyacylglutathione hydrolase-like"/>
    <property type="match status" value="1"/>
</dbReference>
<keyword evidence="12" id="KW-0255">Endonuclease</keyword>
<evidence type="ECO:0000256" key="16">
    <source>
        <dbReference type="ARBA" id="ARBA00023128"/>
    </source>
</evidence>
<dbReference type="GO" id="GO:0046872">
    <property type="term" value="F:metal ion binding"/>
    <property type="evidence" value="ECO:0007669"/>
    <property type="project" value="UniProtKB-KW"/>
</dbReference>
<evidence type="ECO:0000256" key="22">
    <source>
        <dbReference type="ARBA" id="ARBA00046098"/>
    </source>
</evidence>
<evidence type="ECO:0000256" key="9">
    <source>
        <dbReference type="ARBA" id="ARBA00022694"/>
    </source>
</evidence>
<evidence type="ECO:0000313" key="26">
    <source>
        <dbReference type="EMBL" id="EEN59594.1"/>
    </source>
</evidence>
<accession>C3YJ96</accession>
<organism>
    <name type="scientific">Branchiostoma floridae</name>
    <name type="common">Florida lancelet</name>
    <name type="synonym">Amphioxus</name>
    <dbReference type="NCBI Taxonomy" id="7739"/>
    <lineage>
        <taxon>Eukaryota</taxon>
        <taxon>Metazoa</taxon>
        <taxon>Chordata</taxon>
        <taxon>Cephalochordata</taxon>
        <taxon>Leptocardii</taxon>
        <taxon>Amphioxiformes</taxon>
        <taxon>Branchiostomatidae</taxon>
        <taxon>Branchiostoma</taxon>
    </lineage>
</organism>
<evidence type="ECO:0000256" key="6">
    <source>
        <dbReference type="ARBA" id="ARBA00012477"/>
    </source>
</evidence>
<reference evidence="26" key="1">
    <citation type="journal article" date="2008" name="Nature">
        <title>The amphioxus genome and the evolution of the chordate karyotype.</title>
        <authorList>
            <consortium name="US DOE Joint Genome Institute (JGI-PGF)"/>
            <person name="Putnam N.H."/>
            <person name="Butts T."/>
            <person name="Ferrier D.E.K."/>
            <person name="Furlong R.F."/>
            <person name="Hellsten U."/>
            <person name="Kawashima T."/>
            <person name="Robinson-Rechavi M."/>
            <person name="Shoguchi E."/>
            <person name="Terry A."/>
            <person name="Yu J.-K."/>
            <person name="Benito-Gutierrez E.L."/>
            <person name="Dubchak I."/>
            <person name="Garcia-Fernandez J."/>
            <person name="Gibson-Brown J.J."/>
            <person name="Grigoriev I.V."/>
            <person name="Horton A.C."/>
            <person name="de Jong P.J."/>
            <person name="Jurka J."/>
            <person name="Kapitonov V.V."/>
            <person name="Kohara Y."/>
            <person name="Kuroki Y."/>
            <person name="Lindquist E."/>
            <person name="Lucas S."/>
            <person name="Osoegawa K."/>
            <person name="Pennacchio L.A."/>
            <person name="Salamov A.A."/>
            <person name="Satou Y."/>
            <person name="Sauka-Spengler T."/>
            <person name="Schmutz J."/>
            <person name="Shin-I T."/>
            <person name="Toyoda A."/>
            <person name="Bronner-Fraser M."/>
            <person name="Fujiyama A."/>
            <person name="Holland L.Z."/>
            <person name="Holland P.W.H."/>
            <person name="Satoh N."/>
            <person name="Rokhsar D.S."/>
        </authorList>
    </citation>
    <scope>NUCLEOTIDE SEQUENCE [LARGE SCALE GENOMIC DNA]</scope>
    <source>
        <strain evidence="26">S238N-H82</strain>
        <tissue evidence="26">Testes</tissue>
    </source>
</reference>
<dbReference type="EC" id="3.1.26.11" evidence="6"/>
<dbReference type="PANTHER" id="PTHR12553">
    <property type="entry name" value="ZINC PHOSPHODIESTERASE ELAC PROTEIN 2"/>
    <property type="match status" value="1"/>
</dbReference>
<evidence type="ECO:0000256" key="3">
    <source>
        <dbReference type="ARBA" id="ARBA00004123"/>
    </source>
</evidence>
<keyword evidence="13" id="KW-0378">Hydrolase</keyword>
<dbReference type="CDD" id="cd07718">
    <property type="entry name" value="RNaseZ_ELAC1_ELAC2-C-term-like_MBL-fold"/>
    <property type="match status" value="1"/>
</dbReference>
<evidence type="ECO:0000256" key="20">
    <source>
        <dbReference type="ARBA" id="ARBA00032104"/>
    </source>
</evidence>
<protein>
    <recommendedName>
        <fullName evidence="7">Zinc phosphodiesterase ELAC protein 2</fullName>
        <ecNumber evidence="6">3.1.26.11</ecNumber>
    </recommendedName>
    <alternativeName>
        <fullName evidence="21">ElaC homolog protein 2</fullName>
    </alternativeName>
    <alternativeName>
        <fullName evidence="19">Ribonuclease Z 2</fullName>
    </alternativeName>
    <alternativeName>
        <fullName evidence="20">tRNA 3 endonuclease 2</fullName>
    </alternativeName>
    <alternativeName>
        <fullName evidence="18">tRNase Z 2</fullName>
    </alternativeName>
</protein>
<evidence type="ECO:0000256" key="2">
    <source>
        <dbReference type="ARBA" id="ARBA00001947"/>
    </source>
</evidence>
<keyword evidence="11" id="KW-0479">Metal-binding</keyword>
<keyword evidence="17" id="KW-0539">Nucleus</keyword>
<evidence type="ECO:0000256" key="24">
    <source>
        <dbReference type="SAM" id="MobiDB-lite"/>
    </source>
</evidence>
<evidence type="ECO:0000256" key="4">
    <source>
        <dbReference type="ARBA" id="ARBA00004305"/>
    </source>
</evidence>
<dbReference type="InterPro" id="IPR047151">
    <property type="entry name" value="RNZ2-like"/>
</dbReference>
<feature type="region of interest" description="Disordered" evidence="24">
    <location>
        <begin position="1"/>
        <end position="57"/>
    </location>
</feature>
<dbReference type="EMBL" id="GG666519">
    <property type="protein sequence ID" value="EEN59594.1"/>
    <property type="molecule type" value="Genomic_DNA"/>
</dbReference>
<evidence type="ECO:0000256" key="14">
    <source>
        <dbReference type="ARBA" id="ARBA00022833"/>
    </source>
</evidence>
<evidence type="ECO:0000256" key="18">
    <source>
        <dbReference type="ARBA" id="ARBA00030689"/>
    </source>
</evidence>
<comment type="function">
    <text evidence="22">Zinc phosphodiesterase, which displays mitochondrial tRNA 3'-processing endonuclease activity. Involved in tRNA maturation, by removing a 3'-trailer from precursor tRNA. Associates with mitochondrial DNA complexes at the nucleoids to initiate RNA processing and ribosome assembly.</text>
</comment>
<keyword evidence="9" id="KW-0819">tRNA processing</keyword>
<keyword evidence="14" id="KW-0862">Zinc</keyword>
<feature type="compositionally biased region" description="Polar residues" evidence="24">
    <location>
        <begin position="48"/>
        <end position="57"/>
    </location>
</feature>
<comment type="subcellular location">
    <subcellularLocation>
        <location evidence="4">Mitochondrion matrix</location>
    </subcellularLocation>
    <subcellularLocation>
        <location evidence="3">Nucleus</location>
    </subcellularLocation>
</comment>
<dbReference type="InterPro" id="IPR001279">
    <property type="entry name" value="Metallo-B-lactamas"/>
</dbReference>
<evidence type="ECO:0000256" key="15">
    <source>
        <dbReference type="ARBA" id="ARBA00022946"/>
    </source>
</evidence>
<evidence type="ECO:0000256" key="5">
    <source>
        <dbReference type="ARBA" id="ARBA00007823"/>
    </source>
</evidence>
<evidence type="ECO:0000256" key="13">
    <source>
        <dbReference type="ARBA" id="ARBA00022801"/>
    </source>
</evidence>
<evidence type="ECO:0000256" key="12">
    <source>
        <dbReference type="ARBA" id="ARBA00022759"/>
    </source>
</evidence>
<sequence>MTLTLQSIGVPEVRVYGPPNASPVVRRNSSGVSDIDSESDDSSRSTSPRNSPTWENDSSETTVFFGVVKNTQYQEWIRRFGPDTEHLFLNEDTQTTSHKGTASLQACLHTIQPTVFPLLADNAIKPDSLPPLPHKHVRGECLLTYWLFHRDHSLQWDRSSIPLLDNEEAVKGAFALPGFEDSLREMKETISATVADDTTVSQSYPEVVFFGTGSSIPSKRRNVTGILVHLSETESLLLDGGEGTFGQMYRHYGDKVDRVLANIKCVFISHIHADHHLQTLGEPQQPVFLIAPLPFMSWINHYRLNCENIGIDNKDFIVLLCKDLSVFSSEEQSQELNSLKKRLGFTQVVPVLHVSRSYGLVVTHKDDWKLVYSGDSMPCDALILAGKDATLLIHEATFDDELHQEAKRKRHSTISQAVDVGLQMNASFNLLTHFSQRYPKIPLMDHGGEKVGIAFDHMKVRLGDLKLLPHLSSPLQALFQEDLEEMKEKQKRHKRNRLGGLIE</sequence>
<evidence type="ECO:0000256" key="21">
    <source>
        <dbReference type="ARBA" id="ARBA00032616"/>
    </source>
</evidence>
<name>C3YJ96_BRAFL</name>
<keyword evidence="8" id="KW-0597">Phosphoprotein</keyword>
<dbReference type="GO" id="GO:0042781">
    <property type="term" value="F:3'-tRNA processing endoribonuclease activity"/>
    <property type="evidence" value="ECO:0007669"/>
    <property type="project" value="UniProtKB-EC"/>
</dbReference>
<dbReference type="InParanoid" id="C3YJ96"/>
<keyword evidence="15" id="KW-0809">Transit peptide</keyword>
<keyword evidence="10" id="KW-0540">Nuclease</keyword>
<dbReference type="eggNOG" id="KOG2121">
    <property type="taxonomic scope" value="Eukaryota"/>
</dbReference>
<dbReference type="InterPro" id="IPR036866">
    <property type="entry name" value="RibonucZ/Hydroxyglut_hydro"/>
</dbReference>
<gene>
    <name evidence="26" type="ORF">BRAFLDRAFT_93125</name>
</gene>
<comment type="cofactor">
    <cofactor evidence="2">
        <name>Zn(2+)</name>
        <dbReference type="ChEBI" id="CHEBI:29105"/>
    </cofactor>
</comment>
<feature type="domain" description="Metallo-beta-lactamase" evidence="25">
    <location>
        <begin position="236"/>
        <end position="434"/>
    </location>
</feature>
<dbReference type="FunFam" id="3.60.15.10:FF:000014">
    <property type="entry name" value="Zinc phosphodiesterase ELAC protein 2"/>
    <property type="match status" value="1"/>
</dbReference>
<dbReference type="AlphaFoldDB" id="C3YJ96"/>
<evidence type="ECO:0000256" key="1">
    <source>
        <dbReference type="ARBA" id="ARBA00000402"/>
    </source>
</evidence>
<comment type="catalytic activity">
    <reaction evidence="1">
        <text>Endonucleolytic cleavage of RNA, removing extra 3' nucleotides from tRNA precursor, generating 3' termini of tRNAs. A 3'-hydroxy group is left at the tRNA terminus and a 5'-phosphoryl group is left at the trailer molecule.</text>
        <dbReference type="EC" id="3.1.26.11"/>
    </reaction>
</comment>
<dbReference type="GO" id="GO:0042645">
    <property type="term" value="C:mitochondrial nucleoid"/>
    <property type="evidence" value="ECO:0007669"/>
    <property type="project" value="UniProtKB-ARBA"/>
</dbReference>
<evidence type="ECO:0000256" key="19">
    <source>
        <dbReference type="ARBA" id="ARBA00030729"/>
    </source>
</evidence>
<proteinExistence type="inferred from homology"/>
<dbReference type="PANTHER" id="PTHR12553:SF49">
    <property type="entry name" value="ZINC PHOSPHODIESTERASE ELAC PROTEIN 2"/>
    <property type="match status" value="1"/>
</dbReference>
<evidence type="ECO:0000256" key="10">
    <source>
        <dbReference type="ARBA" id="ARBA00022722"/>
    </source>
</evidence>
<evidence type="ECO:0000256" key="23">
    <source>
        <dbReference type="ARBA" id="ARBA00047136"/>
    </source>
</evidence>
<dbReference type="GO" id="GO:0005634">
    <property type="term" value="C:nucleus"/>
    <property type="evidence" value="ECO:0007669"/>
    <property type="project" value="UniProtKB-SubCell"/>
</dbReference>
<comment type="similarity">
    <text evidence="5">Belongs to the RNase Z family.</text>
</comment>
<comment type="subunit">
    <text evidence="23">Homodimer. Interacts with PTCD1.</text>
</comment>
<dbReference type="SUPFAM" id="SSF56281">
    <property type="entry name" value="Metallo-hydrolase/oxidoreductase"/>
    <property type="match status" value="1"/>
</dbReference>
<evidence type="ECO:0000256" key="8">
    <source>
        <dbReference type="ARBA" id="ARBA00022553"/>
    </source>
</evidence>
<evidence type="ECO:0000256" key="11">
    <source>
        <dbReference type="ARBA" id="ARBA00022723"/>
    </source>
</evidence>
<dbReference type="STRING" id="7739.C3YJ96"/>
<dbReference type="Pfam" id="PF12706">
    <property type="entry name" value="Lactamase_B_2"/>
    <property type="match status" value="1"/>
</dbReference>